<organism evidence="2 3">
    <name type="scientific">Cognatishimia coralii</name>
    <dbReference type="NCBI Taxonomy" id="3083254"/>
    <lineage>
        <taxon>Bacteria</taxon>
        <taxon>Pseudomonadati</taxon>
        <taxon>Pseudomonadota</taxon>
        <taxon>Alphaproteobacteria</taxon>
        <taxon>Rhodobacterales</taxon>
        <taxon>Paracoccaceae</taxon>
        <taxon>Cognatishimia</taxon>
    </lineage>
</organism>
<reference evidence="2 3" key="1">
    <citation type="submission" date="2024-03" db="EMBL/GenBank/DDBJ databases">
        <title>Cognatishimia coralii sp. nov., a marine bacterium isolated from coral surrounding seawater.</title>
        <authorList>
            <person name="Liu X."/>
            <person name="Liu S."/>
            <person name="Sun H."/>
            <person name="Zhang Y."/>
        </authorList>
    </citation>
    <scope>NUCLEOTIDE SEQUENCE [LARGE SCALE GENOMIC DNA]</scope>
    <source>
        <strain evidence="2 3">D5M38</strain>
    </source>
</reference>
<protein>
    <submittedName>
        <fullName evidence="2">Uncharacterized protein</fullName>
    </submittedName>
</protein>
<feature type="non-terminal residue" evidence="2">
    <location>
        <position position="1"/>
    </location>
</feature>
<evidence type="ECO:0000313" key="3">
    <source>
        <dbReference type="Proteomes" id="UP001368270"/>
    </source>
</evidence>
<dbReference type="Proteomes" id="UP001368270">
    <property type="component" value="Unassembled WGS sequence"/>
</dbReference>
<accession>A0ABU8QJE8</accession>
<gene>
    <name evidence="2" type="ORF">WG622_14960</name>
</gene>
<sequence>PPQTGKDLSRTAANAQSLIEKALALCSAPRFLRQQHVVFPQNQPKVNNAASRSNVGSHSRG</sequence>
<dbReference type="EMBL" id="JBBGAZ010000009">
    <property type="protein sequence ID" value="MEJ5219554.1"/>
    <property type="molecule type" value="Genomic_DNA"/>
</dbReference>
<dbReference type="RefSeq" id="WP_339404317.1">
    <property type="nucleotide sequence ID" value="NZ_JBBGAZ010000009.1"/>
</dbReference>
<evidence type="ECO:0000313" key="2">
    <source>
        <dbReference type="EMBL" id="MEJ5219554.1"/>
    </source>
</evidence>
<comment type="caution">
    <text evidence="2">The sequence shown here is derived from an EMBL/GenBank/DDBJ whole genome shotgun (WGS) entry which is preliminary data.</text>
</comment>
<name>A0ABU8QJE8_9RHOB</name>
<feature type="region of interest" description="Disordered" evidence="1">
    <location>
        <begin position="42"/>
        <end position="61"/>
    </location>
</feature>
<evidence type="ECO:0000256" key="1">
    <source>
        <dbReference type="SAM" id="MobiDB-lite"/>
    </source>
</evidence>
<keyword evidence="3" id="KW-1185">Reference proteome</keyword>
<proteinExistence type="predicted"/>